<dbReference type="EMBL" id="AP023366">
    <property type="protein sequence ID" value="BCJ87363.1"/>
    <property type="molecule type" value="Genomic_DNA"/>
</dbReference>
<keyword evidence="12 14" id="KW-0456">Lyase</keyword>
<evidence type="ECO:0000256" key="2">
    <source>
        <dbReference type="ARBA" id="ARBA00001282"/>
    </source>
</evidence>
<feature type="site" description="Transition state stabilizer" evidence="14">
    <location>
        <position position="372"/>
    </location>
</feature>
<evidence type="ECO:0000313" key="16">
    <source>
        <dbReference type="EMBL" id="BCJ87363.1"/>
    </source>
</evidence>
<evidence type="ECO:0000256" key="4">
    <source>
        <dbReference type="ARBA" id="ARBA00004709"/>
    </source>
</evidence>
<dbReference type="SUPFAM" id="SSF53448">
    <property type="entry name" value="Nucleotide-diphospho-sugar transferases"/>
    <property type="match status" value="1"/>
</dbReference>
<evidence type="ECO:0000256" key="6">
    <source>
        <dbReference type="ARBA" id="ARBA00008480"/>
    </source>
</evidence>
<dbReference type="GO" id="GO:0046872">
    <property type="term" value="F:metal ion binding"/>
    <property type="evidence" value="ECO:0007669"/>
    <property type="project" value="UniProtKB-KW"/>
</dbReference>
<dbReference type="InterPro" id="IPR020555">
    <property type="entry name" value="MECDP_synthase_CS"/>
</dbReference>
<feature type="binding site" evidence="14">
    <location>
        <begin position="300"/>
        <end position="304"/>
    </location>
    <ligand>
        <name>4-CDP-2-C-methyl-D-erythritol 2-phosphate</name>
        <dbReference type="ChEBI" id="CHEBI:57919"/>
    </ligand>
</feature>
<evidence type="ECO:0000313" key="17">
    <source>
        <dbReference type="Proteomes" id="UP000593802"/>
    </source>
</evidence>
<keyword evidence="11 14" id="KW-0414">Isoprene biosynthesis</keyword>
<dbReference type="EC" id="4.6.1.12" evidence="14"/>
<keyword evidence="17" id="KW-1185">Reference proteome</keyword>
<feature type="binding site" evidence="14">
    <location>
        <position position="381"/>
    </location>
    <ligand>
        <name>4-CDP-2-C-methyl-D-erythritol 2-phosphate</name>
        <dbReference type="ChEBI" id="CHEBI:57919"/>
    </ligand>
</feature>
<dbReference type="Gene3D" id="3.30.1330.50">
    <property type="entry name" value="2-C-methyl-D-erythritol 2,4-cyclodiphosphate synthase"/>
    <property type="match status" value="1"/>
</dbReference>
<feature type="binding site" evidence="14">
    <location>
        <begin position="273"/>
        <end position="274"/>
    </location>
    <ligand>
        <name>4-CDP-2-C-methyl-D-erythritol 2-phosphate</name>
        <dbReference type="ChEBI" id="CHEBI:57919"/>
    </ligand>
</feature>
<protein>
    <recommendedName>
        <fullName evidence="14">Bifunctional enzyme IspD/IspF</fullName>
    </recommendedName>
    <domain>
        <recommendedName>
            <fullName evidence="14">2-C-methyl-D-erythritol 4-phosphate cytidylyltransferase</fullName>
            <ecNumber evidence="14">2.7.7.60</ecNumber>
        </recommendedName>
        <alternativeName>
            <fullName evidence="14">4-diphosphocytidyl-2C-methyl-D-erythritol synthase</fullName>
        </alternativeName>
        <alternativeName>
            <fullName evidence="14">MEP cytidylyltransferase</fullName>
            <shortName evidence="14">MCT</shortName>
        </alternativeName>
    </domain>
    <domain>
        <recommendedName>
            <fullName evidence="14">2-C-methyl-D-erythritol 2,4-cyclodiphosphate synthase</fullName>
            <shortName evidence="14">MECDP-synthase</shortName>
            <shortName evidence="14">MECPP-synthase</shortName>
            <shortName evidence="14">MECPS</shortName>
            <ecNumber evidence="14">4.6.1.12</ecNumber>
        </recommendedName>
    </domain>
</protein>
<feature type="site" description="Transition state stabilizer" evidence="14">
    <location>
        <position position="15"/>
    </location>
</feature>
<evidence type="ECO:0000256" key="1">
    <source>
        <dbReference type="ARBA" id="ARBA00000200"/>
    </source>
</evidence>
<feature type="region of interest" description="2-C-methyl-D-erythritol 2,4-cyclodiphosphate synthase" evidence="14">
    <location>
        <begin position="241"/>
        <end position="397"/>
    </location>
</feature>
<dbReference type="PANTHER" id="PTHR43181">
    <property type="entry name" value="2-C-METHYL-D-ERYTHRITOL 2,4-CYCLODIPHOSPHATE SYNTHASE, CHLOROPLASTIC"/>
    <property type="match status" value="1"/>
</dbReference>
<feature type="domain" description="2-C-methyl-D-erythritol 2,4-cyclodiphosphate synthase" evidence="15">
    <location>
        <begin position="240"/>
        <end position="393"/>
    </location>
</feature>
<dbReference type="PROSITE" id="PS01350">
    <property type="entry name" value="ISPF"/>
    <property type="match status" value="1"/>
</dbReference>
<comment type="pathway">
    <text evidence="5 14">Isoprenoid biosynthesis; isopentenyl diphosphate biosynthesis via DXP pathway; isopentenyl diphosphate from 1-deoxy-D-xylulose 5-phosphate: step 2/6.</text>
</comment>
<comment type="similarity">
    <text evidence="14">In the N-terminal section; belongs to the IspD/TarI cytidylyltransferase family. IspD subfamily.</text>
</comment>
<dbReference type="InterPro" id="IPR018294">
    <property type="entry name" value="ISPD_synthase_CS"/>
</dbReference>
<dbReference type="InterPro" id="IPR001228">
    <property type="entry name" value="IspD"/>
</dbReference>
<comment type="similarity">
    <text evidence="14">In the C-terminal section; belongs to the IspF family.</text>
</comment>
<feature type="site" description="Transition state stabilizer" evidence="14">
    <location>
        <position position="273"/>
    </location>
</feature>
<comment type="catalytic activity">
    <reaction evidence="2 14">
        <text>2-C-methyl-D-erythritol 4-phosphate + CTP + H(+) = 4-CDP-2-C-methyl-D-erythritol + diphosphate</text>
        <dbReference type="Rhea" id="RHEA:13429"/>
        <dbReference type="ChEBI" id="CHEBI:15378"/>
        <dbReference type="ChEBI" id="CHEBI:33019"/>
        <dbReference type="ChEBI" id="CHEBI:37563"/>
        <dbReference type="ChEBI" id="CHEBI:57823"/>
        <dbReference type="ChEBI" id="CHEBI:58262"/>
        <dbReference type="EC" id="2.7.7.60"/>
    </reaction>
</comment>
<keyword evidence="9 14" id="KW-0548">Nucleotidyltransferase</keyword>
<keyword evidence="8 14" id="KW-0808">Transferase</keyword>
<evidence type="ECO:0000256" key="11">
    <source>
        <dbReference type="ARBA" id="ARBA00023229"/>
    </source>
</evidence>
<dbReference type="NCBIfam" id="NF006899">
    <property type="entry name" value="PRK09382.1"/>
    <property type="match status" value="1"/>
</dbReference>
<feature type="binding site" evidence="14">
    <location>
        <position position="247"/>
    </location>
    <ligand>
        <name>a divalent metal cation</name>
        <dbReference type="ChEBI" id="CHEBI:60240"/>
    </ligand>
</feature>
<dbReference type="CDD" id="cd00554">
    <property type="entry name" value="MECDP_synthase"/>
    <property type="match status" value="1"/>
</dbReference>
<comment type="cofactor">
    <cofactor evidence="3 14">
        <name>a divalent metal cation</name>
        <dbReference type="ChEBI" id="CHEBI:60240"/>
    </cofactor>
</comment>
<dbReference type="Proteomes" id="UP000593802">
    <property type="component" value="Chromosome"/>
</dbReference>
<dbReference type="InterPro" id="IPR029044">
    <property type="entry name" value="Nucleotide-diphossugar_trans"/>
</dbReference>
<comment type="function">
    <text evidence="14">Bifunctional enzyme that catalyzes the formation of 4-diphosphocytidyl-2-C-methyl-D-erythritol from CTP and 2-C-methyl-D-erythritol 4-phosphate (MEP) (IspD), and catalyzes the conversion of 4-diphosphocytidyl-2-C-methyl-D-erythritol 2-phosphate (CDP-ME2P) to 2-C-methyl-D-erythritol 2,4-cyclodiphosphate (ME-CPP) with a corresponding release of cytidine 5-monophosphate (CMP) (IspF).</text>
</comment>
<feature type="binding site" evidence="14">
    <location>
        <begin position="247"/>
        <end position="249"/>
    </location>
    <ligand>
        <name>4-CDP-2-C-methyl-D-erythritol 2-phosphate</name>
        <dbReference type="ChEBI" id="CHEBI:57919"/>
    </ligand>
</feature>
<evidence type="ECO:0000256" key="8">
    <source>
        <dbReference type="ARBA" id="ARBA00022679"/>
    </source>
</evidence>
<proteinExistence type="inferred from homology"/>
<dbReference type="EC" id="2.7.7.60" evidence="14"/>
<comment type="catalytic activity">
    <reaction evidence="1 14">
        <text>4-CDP-2-C-methyl-D-erythritol 2-phosphate = 2-C-methyl-D-erythritol 2,4-cyclic diphosphate + CMP</text>
        <dbReference type="Rhea" id="RHEA:23864"/>
        <dbReference type="ChEBI" id="CHEBI:57919"/>
        <dbReference type="ChEBI" id="CHEBI:58483"/>
        <dbReference type="ChEBI" id="CHEBI:60377"/>
        <dbReference type="EC" id="4.6.1.12"/>
    </reaction>
</comment>
<dbReference type="SUPFAM" id="SSF69765">
    <property type="entry name" value="IpsF-like"/>
    <property type="match status" value="1"/>
</dbReference>
<evidence type="ECO:0000256" key="3">
    <source>
        <dbReference type="ARBA" id="ARBA00001968"/>
    </source>
</evidence>
<feature type="binding site" evidence="14">
    <location>
        <begin position="295"/>
        <end position="297"/>
    </location>
    <ligand>
        <name>4-CDP-2-C-methyl-D-erythritol 2-phosphate</name>
        <dbReference type="ChEBI" id="CHEBI:57919"/>
    </ligand>
</feature>
<dbReference type="InterPro" id="IPR034683">
    <property type="entry name" value="IspD/TarI"/>
</dbReference>
<feature type="region of interest" description="2-C-methyl-D-erythritol 4-phosphate cytidylyltransferase" evidence="14">
    <location>
        <begin position="1"/>
        <end position="241"/>
    </location>
</feature>
<evidence type="ECO:0000259" key="15">
    <source>
        <dbReference type="Pfam" id="PF02542"/>
    </source>
</evidence>
<dbReference type="GO" id="GO:0050518">
    <property type="term" value="F:2-C-methyl-D-erythritol 4-phosphate cytidylyltransferase activity"/>
    <property type="evidence" value="ECO:0007669"/>
    <property type="project" value="UniProtKB-UniRule"/>
</dbReference>
<evidence type="ECO:0000256" key="13">
    <source>
        <dbReference type="ARBA" id="ARBA00023268"/>
    </source>
</evidence>
<dbReference type="PROSITE" id="PS01295">
    <property type="entry name" value="ISPD"/>
    <property type="match status" value="1"/>
</dbReference>
<dbReference type="InterPro" id="IPR036571">
    <property type="entry name" value="MECDP_synthase_sf"/>
</dbReference>
<name>A0A7I8DB03_9BACL</name>
<feature type="binding site" evidence="14">
    <location>
        <begin position="371"/>
        <end position="374"/>
    </location>
    <ligand>
        <name>4-CDP-2-C-methyl-D-erythritol 2-phosphate</name>
        <dbReference type="ChEBI" id="CHEBI:57919"/>
    </ligand>
</feature>
<feature type="site" description="Positions MEP for the nucleophilic attack" evidence="14">
    <location>
        <position position="157"/>
    </location>
</feature>
<accession>A0A7I8DB03</accession>
<dbReference type="NCBIfam" id="TIGR00453">
    <property type="entry name" value="ispD"/>
    <property type="match status" value="1"/>
</dbReference>
<organism evidence="16 17">
    <name type="scientific">Effusibacillus dendaii</name>
    <dbReference type="NCBI Taxonomy" id="2743772"/>
    <lineage>
        <taxon>Bacteria</taxon>
        <taxon>Bacillati</taxon>
        <taxon>Bacillota</taxon>
        <taxon>Bacilli</taxon>
        <taxon>Bacillales</taxon>
        <taxon>Alicyclobacillaceae</taxon>
        <taxon>Effusibacillus</taxon>
    </lineage>
</organism>
<dbReference type="GO" id="GO:0016114">
    <property type="term" value="P:terpenoid biosynthetic process"/>
    <property type="evidence" value="ECO:0007669"/>
    <property type="project" value="InterPro"/>
</dbReference>
<comment type="similarity">
    <text evidence="6">Belongs to the IspF family.</text>
</comment>
<dbReference type="InterPro" id="IPR026596">
    <property type="entry name" value="IspD/F"/>
</dbReference>
<dbReference type="CDD" id="cd02516">
    <property type="entry name" value="CDP-ME_synthetase"/>
    <property type="match status" value="1"/>
</dbReference>
<dbReference type="FunFam" id="3.90.550.10:FF:000003">
    <property type="entry name" value="2-C-methyl-D-erythritol 4-phosphate cytidylyltransferase"/>
    <property type="match status" value="1"/>
</dbReference>
<feature type="site" description="Transition state stabilizer" evidence="14">
    <location>
        <position position="22"/>
    </location>
</feature>
<dbReference type="Pfam" id="PF02542">
    <property type="entry name" value="YgbB"/>
    <property type="match status" value="1"/>
</dbReference>
<dbReference type="HAMAP" id="MF_01520">
    <property type="entry name" value="IspDF"/>
    <property type="match status" value="1"/>
</dbReference>
<feature type="binding site" evidence="14">
    <location>
        <position position="378"/>
    </location>
    <ligand>
        <name>4-CDP-2-C-methyl-D-erythritol 2-phosphate</name>
        <dbReference type="ChEBI" id="CHEBI:57919"/>
    </ligand>
</feature>
<dbReference type="GO" id="GO:0019288">
    <property type="term" value="P:isopentenyl diphosphate biosynthetic process, methylerythritol 4-phosphate pathway"/>
    <property type="evidence" value="ECO:0007669"/>
    <property type="project" value="UniProtKB-UniRule"/>
</dbReference>
<dbReference type="HAMAP" id="MF_00107">
    <property type="entry name" value="IspF"/>
    <property type="match status" value="1"/>
</dbReference>
<dbReference type="FunFam" id="3.30.1330.50:FF:000001">
    <property type="entry name" value="2-C-methyl-D-erythritol 2,4-cyclodiphosphate synthase"/>
    <property type="match status" value="1"/>
</dbReference>
<dbReference type="PANTHER" id="PTHR43181:SF1">
    <property type="entry name" value="2-C-METHYL-D-ERYTHRITOL 2,4-CYCLODIPHOSPHATE SYNTHASE, CHLOROPLASTIC"/>
    <property type="match status" value="1"/>
</dbReference>
<dbReference type="InterPro" id="IPR003526">
    <property type="entry name" value="MECDP_synthase"/>
</dbReference>
<comment type="pathway">
    <text evidence="4 14">Isoprenoid biosynthesis; isopentenyl diphosphate biosynthesis via DXP pathway; isopentenyl diphosphate from 1-deoxy-D-xylulose 5-phosphate: step 4/6.</text>
</comment>
<dbReference type="NCBIfam" id="TIGR00151">
    <property type="entry name" value="ispF"/>
    <property type="match status" value="1"/>
</dbReference>
<gene>
    <name evidence="14 16" type="primary">ispDF</name>
    <name evidence="16" type="ORF">skT53_23480</name>
</gene>
<evidence type="ECO:0000256" key="7">
    <source>
        <dbReference type="ARBA" id="ARBA00009789"/>
    </source>
</evidence>
<evidence type="ECO:0000256" key="10">
    <source>
        <dbReference type="ARBA" id="ARBA00022723"/>
    </source>
</evidence>
<feature type="binding site" evidence="14">
    <location>
        <position position="249"/>
    </location>
    <ligand>
        <name>a divalent metal cation</name>
        <dbReference type="ChEBI" id="CHEBI:60240"/>
    </ligand>
</feature>
<keyword evidence="13 14" id="KW-0511">Multifunctional enzyme</keyword>
<sequence length="397" mass="43959">MRVFAIVVAAGSGSRMNSKIKKQFMELAGVPILIHTLRVLEQSPLIDQIVLVIGQEDLERVQALIDRYKIRKVTHYAAGGQERQASVWNGLQVLRALVDMQQDLVIIHDAARPLVSTTDIERIVESAREHSAVTIGTPAKDTIKKVNNGWVEETLLRHQLYAVQTPQGFRASLLYEAHEKAMRDNHLGTDDASLVEWAGAPVWVVEGSYRNIKITTPEDLQIAASFLQEENIYGGKGNGMRIGTGFDVHRFAEGRPLVIGGVTIPFEKGLLGHSDADVLLHAVKDALLGAIAEGDIGQHFPDTDERFRGANSVDLLKHVWQMVKERGYRLGNLDCTIMAQRPKLRPYIEEMKAVLAKELEAELSQINVKATTTERLGFVGREEGIAAEAVVLLMNVL</sequence>
<dbReference type="HAMAP" id="MF_00108">
    <property type="entry name" value="IspD"/>
    <property type="match status" value="1"/>
</dbReference>
<feature type="site" description="Positions MEP for the nucleophilic attack" evidence="14">
    <location>
        <position position="213"/>
    </location>
</feature>
<dbReference type="Gene3D" id="3.90.550.10">
    <property type="entry name" value="Spore Coat Polysaccharide Biosynthesis Protein SpsA, Chain A"/>
    <property type="match status" value="1"/>
</dbReference>
<comment type="similarity">
    <text evidence="7">Belongs to the IspD/TarI cytidylyltransferase family. IspD subfamily.</text>
</comment>
<keyword evidence="10 14" id="KW-0479">Metal-binding</keyword>
<evidence type="ECO:0000256" key="14">
    <source>
        <dbReference type="HAMAP-Rule" id="MF_01520"/>
    </source>
</evidence>
<reference evidence="16 17" key="1">
    <citation type="submission" date="2020-08" db="EMBL/GenBank/DDBJ databases">
        <title>Complete Genome Sequence of Effusibacillus dendaii Strain skT53, Isolated from Farmland soil.</title>
        <authorList>
            <person name="Konishi T."/>
            <person name="Kawasaki H."/>
        </authorList>
    </citation>
    <scope>NUCLEOTIDE SEQUENCE [LARGE SCALE GENOMIC DNA]</scope>
    <source>
        <strain evidence="17">skT53</strain>
    </source>
</reference>
<evidence type="ECO:0000256" key="12">
    <source>
        <dbReference type="ARBA" id="ARBA00023239"/>
    </source>
</evidence>
<dbReference type="Pfam" id="PF01128">
    <property type="entry name" value="IspD"/>
    <property type="match status" value="1"/>
</dbReference>
<dbReference type="GO" id="GO:0008685">
    <property type="term" value="F:2-C-methyl-D-erythritol 2,4-cyclodiphosphate synthase activity"/>
    <property type="evidence" value="ECO:0007669"/>
    <property type="project" value="UniProtKB-UniRule"/>
</dbReference>
<dbReference type="KEGG" id="eff:skT53_23480"/>
<evidence type="ECO:0000256" key="5">
    <source>
        <dbReference type="ARBA" id="ARBA00004787"/>
    </source>
</evidence>
<feature type="binding site" evidence="14">
    <location>
        <position position="281"/>
    </location>
    <ligand>
        <name>a divalent metal cation</name>
        <dbReference type="ChEBI" id="CHEBI:60240"/>
    </ligand>
</feature>
<dbReference type="UniPathway" id="UPA00056">
    <property type="reaction ID" value="UER00093"/>
</dbReference>
<dbReference type="AlphaFoldDB" id="A0A7I8DB03"/>
<evidence type="ECO:0000256" key="9">
    <source>
        <dbReference type="ARBA" id="ARBA00022695"/>
    </source>
</evidence>
<comment type="caution">
    <text evidence="14">Lacks conserved residue(s) required for the propagation of feature annotation.</text>
</comment>